<dbReference type="EMBL" id="CAJHIP010000051">
    <property type="protein sequence ID" value="CAD6494205.1"/>
    <property type="molecule type" value="Genomic_DNA"/>
</dbReference>
<reference evidence="1" key="1">
    <citation type="submission" date="2020-10" db="EMBL/GenBank/DDBJ databases">
        <authorList>
            <person name="Hahn C.J."/>
            <person name="Laso-Perez R."/>
            <person name="Vulcano F."/>
            <person name="Vaziourakis K.-M."/>
            <person name="Stokke R."/>
            <person name="Steen I.H."/>
            <person name="Teske A."/>
            <person name="Boetius A."/>
            <person name="Liebeke M."/>
            <person name="Amann R."/>
            <person name="Knittel K."/>
        </authorList>
    </citation>
    <scope>NUCLEOTIDE SEQUENCE</scope>
    <source>
        <strain evidence="1">Gfbio:e3339647-f889-4370-9287-4fb5cb688e4c:AG394J04_GoMArc1</strain>
    </source>
</reference>
<sequence>MIEGMNSNATIALEIAVGSRQFDAWRSYHSTELYNFVVQKYW</sequence>
<evidence type="ECO:0000313" key="1">
    <source>
        <dbReference type="EMBL" id="CAD6494205.1"/>
    </source>
</evidence>
<organism evidence="1 2">
    <name type="scientific">Candidatus Argoarchaeum ethanivorans</name>
    <dbReference type="NCBI Taxonomy" id="2608793"/>
    <lineage>
        <taxon>Archaea</taxon>
        <taxon>Methanobacteriati</taxon>
        <taxon>Methanobacteriota</taxon>
        <taxon>Stenosarchaea group</taxon>
        <taxon>Methanomicrobia</taxon>
        <taxon>Methanosarcinales</taxon>
        <taxon>Methanosarcinales incertae sedis</taxon>
        <taxon>GOM Arc I cluster</taxon>
        <taxon>Candidatus Argoarchaeum</taxon>
    </lineage>
</organism>
<evidence type="ECO:0000313" key="2">
    <source>
        <dbReference type="Proteomes" id="UP000603056"/>
    </source>
</evidence>
<gene>
    <name evidence="1" type="ORF">FFODKBPE_00649</name>
</gene>
<dbReference type="AlphaFoldDB" id="A0A811THE8"/>
<dbReference type="Proteomes" id="UP000603056">
    <property type="component" value="Unassembled WGS sequence"/>
</dbReference>
<proteinExistence type="predicted"/>
<accession>A0A811THE8</accession>
<comment type="caution">
    <text evidence="1">The sequence shown here is derived from an EMBL/GenBank/DDBJ whole genome shotgun (WGS) entry which is preliminary data.</text>
</comment>
<name>A0A811THE8_9EURY</name>
<protein>
    <submittedName>
        <fullName evidence="1">Uncharacterized protein</fullName>
    </submittedName>
</protein>